<dbReference type="Gene3D" id="2.60.210.10">
    <property type="entry name" value="Apoptosis, Tumor Necrosis Factor Receptor Associated Protein 2, Chain A"/>
    <property type="match status" value="1"/>
</dbReference>
<feature type="region of interest" description="Disordered" evidence="1">
    <location>
        <begin position="1"/>
        <end position="71"/>
    </location>
</feature>
<dbReference type="SUPFAM" id="SSF49599">
    <property type="entry name" value="TRAF domain-like"/>
    <property type="match status" value="1"/>
</dbReference>
<dbReference type="EMBL" id="JBICBT010000468">
    <property type="protein sequence ID" value="KAL3112516.1"/>
    <property type="molecule type" value="Genomic_DNA"/>
</dbReference>
<dbReference type="InterPro" id="IPR000210">
    <property type="entry name" value="BTB/POZ_dom"/>
</dbReference>
<feature type="compositionally biased region" description="Acidic residues" evidence="1">
    <location>
        <begin position="1"/>
        <end position="11"/>
    </location>
</feature>
<feature type="compositionally biased region" description="Polar residues" evidence="1">
    <location>
        <begin position="737"/>
        <end position="750"/>
    </location>
</feature>
<dbReference type="InterPro" id="IPR008737">
    <property type="entry name" value="DUF1758"/>
</dbReference>
<reference evidence="3 4" key="1">
    <citation type="submission" date="2024-10" db="EMBL/GenBank/DDBJ databases">
        <authorList>
            <person name="Kim D."/>
        </authorList>
    </citation>
    <scope>NUCLEOTIDE SEQUENCE [LARGE SCALE GENOMIC DNA]</scope>
    <source>
        <strain evidence="3">BH-2024</strain>
    </source>
</reference>
<organism evidence="3 4">
    <name type="scientific">Heterodera trifolii</name>
    <dbReference type="NCBI Taxonomy" id="157864"/>
    <lineage>
        <taxon>Eukaryota</taxon>
        <taxon>Metazoa</taxon>
        <taxon>Ecdysozoa</taxon>
        <taxon>Nematoda</taxon>
        <taxon>Chromadorea</taxon>
        <taxon>Rhabditida</taxon>
        <taxon>Tylenchina</taxon>
        <taxon>Tylenchomorpha</taxon>
        <taxon>Tylenchoidea</taxon>
        <taxon>Heteroderidae</taxon>
        <taxon>Heteroderinae</taxon>
        <taxon>Heterodera</taxon>
    </lineage>
</organism>
<dbReference type="InterPro" id="IPR005312">
    <property type="entry name" value="DUF1759"/>
</dbReference>
<evidence type="ECO:0000259" key="2">
    <source>
        <dbReference type="PROSITE" id="PS50097"/>
    </source>
</evidence>
<dbReference type="Proteomes" id="UP001620626">
    <property type="component" value="Unassembled WGS sequence"/>
</dbReference>
<dbReference type="InterPro" id="IPR011333">
    <property type="entry name" value="SKP1/BTB/POZ_sf"/>
</dbReference>
<dbReference type="Pfam" id="PF03564">
    <property type="entry name" value="DUF1759"/>
    <property type="match status" value="1"/>
</dbReference>
<dbReference type="PROSITE" id="PS50097">
    <property type="entry name" value="BTB"/>
    <property type="match status" value="1"/>
</dbReference>
<evidence type="ECO:0000256" key="1">
    <source>
        <dbReference type="SAM" id="MobiDB-lite"/>
    </source>
</evidence>
<feature type="region of interest" description="Disordered" evidence="1">
    <location>
        <begin position="1450"/>
        <end position="1588"/>
    </location>
</feature>
<dbReference type="Gene3D" id="3.30.710.10">
    <property type="entry name" value="Potassium Channel Kv1.1, Chain A"/>
    <property type="match status" value="1"/>
</dbReference>
<protein>
    <recommendedName>
        <fullName evidence="2">BTB domain-containing protein</fullName>
    </recommendedName>
</protein>
<proteinExistence type="predicted"/>
<evidence type="ECO:0000313" key="3">
    <source>
        <dbReference type="EMBL" id="KAL3112516.1"/>
    </source>
</evidence>
<accession>A0ABD2LBE5</accession>
<dbReference type="PANTHER" id="PTHR45774">
    <property type="entry name" value="BTB/POZ DOMAIN-CONTAINING"/>
    <property type="match status" value="1"/>
</dbReference>
<feature type="compositionally biased region" description="Polar residues" evidence="1">
    <location>
        <begin position="1454"/>
        <end position="1464"/>
    </location>
</feature>
<feature type="compositionally biased region" description="Polar residues" evidence="1">
    <location>
        <begin position="1577"/>
        <end position="1588"/>
    </location>
</feature>
<feature type="compositionally biased region" description="Polar residues" evidence="1">
    <location>
        <begin position="1496"/>
        <end position="1510"/>
    </location>
</feature>
<dbReference type="Pfam" id="PF05585">
    <property type="entry name" value="DUF1758"/>
    <property type="match status" value="1"/>
</dbReference>
<dbReference type="PANTHER" id="PTHR45774:SF3">
    <property type="entry name" value="BTB (POZ) DOMAIN-CONTAINING 2B-RELATED"/>
    <property type="match status" value="1"/>
</dbReference>
<comment type="caution">
    <text evidence="3">The sequence shown here is derived from an EMBL/GenBank/DDBJ whole genome shotgun (WGS) entry which is preliminary data.</text>
</comment>
<name>A0ABD2LBE5_9BILA</name>
<feature type="domain" description="BTB" evidence="2">
    <location>
        <begin position="439"/>
        <end position="498"/>
    </location>
</feature>
<feature type="region of interest" description="Disordered" evidence="1">
    <location>
        <begin position="873"/>
        <end position="894"/>
    </location>
</feature>
<keyword evidence="4" id="KW-1185">Reference proteome</keyword>
<dbReference type="SMART" id="SM00225">
    <property type="entry name" value="BTB"/>
    <property type="match status" value="1"/>
</dbReference>
<gene>
    <name evidence="3" type="ORF">niasHT_018722</name>
</gene>
<dbReference type="InterPro" id="IPR008974">
    <property type="entry name" value="TRAF-like"/>
</dbReference>
<evidence type="ECO:0000313" key="4">
    <source>
        <dbReference type="Proteomes" id="UP001620626"/>
    </source>
</evidence>
<feature type="compositionally biased region" description="Basic and acidic residues" evidence="1">
    <location>
        <begin position="30"/>
        <end position="48"/>
    </location>
</feature>
<sequence>MSDSQSSDDELMYSADENFEMKVSVQSSKNNDKISEAKKHSKCQKDPLEDPPNFENLLGNSPNCQKDPLEDQQNFEKDPLEDQQNLLKNPLEDQQKFGKNPLEEKSKKFQIPEDLLVDSQKSKTRNYVPENIPKVVARSILVFIVDNQVEIELRQIMRKKEMKAMVFRPRKWDKNTIGTEIEIGTITQCIVIWRETMDAELLAVLTKVEEICYELLCIWVVPKGVPIHVMKKRFPAIVRVPEEENIDKLLTKLEQIGMPIEKRGEQRWHEPAATNAQKVNWNQLGDGRREQAAGSHSYNSFVPPQFSSYLPTTTKMFFPAPEMPKRDGNWSRKCSATLRIVSQKNDVGDFTGKFDHVFNNNSNDWGFIYFISFAELMEPSKGLYNKDEDKVILAIDFTFYAILHVKALPTKDKADTSNGQIVNSLADQMEKVLKKGEYSDVQFLVGNDDKKEIVLAHRAILSSASDVFKAMLRYNKGQIAITDIEIDTFKTMLTFIYTKHFNGLDANNLLEVLKAADKYNITGLVNECANFPVEKLPNIFVAIEKALLLNMEALRWADEQCRQNDIECSAENRRKMLGSALFNIRLPLISKEEFTESIEAPAKASNASSFPHSVPLISFCPSPAYLSVPFLSFTRARRDKLALLGGSVNHGPDSTNSGDKGGREKQTSEPRQGPSEACLVFIVSCSYGPPRPNFTRDIANLVLAPPCPPRRVFSHRGPIKRPQGQGQTDPAKDTKQQTHTHAQSNSTMSGPIQKGIINALKALDNAKSATSLLLHPDPDLSNWENAVNLEAQFDRVVKEIRSMEMQMDSLRDSSNAWIELLARLIGDDKDNGEKEYVKFDKNEKIAERYDAATTKLRDLRDLEATLSAAAKLHKGRADREAKADQLANQQQQAPMPSAMAAPMAAPTFTAPLYQFQPNQLDKFFGEKRKWPEFYESFKSAIGSQSISKAQKLNLLRNLLGGEARELIAGFRLEDANYETVLQLLKDTYGAPEEHIRSLHFELANLKPCRSLRETKDFLLQLERLTRELNNAGEDIEGPQVFLMLEKKLIPAFLRTILNKKGEDPANWTTTKFRDVLSEAVRKEVQIQEVMGEYGHQYAQPKAQVVSAAHVQVPRTPNQRSRRPNQPTALRDMTFIASSLDEGHRQQSYSVKKGPPYTCIFCDGNHWHDECQNVSTLNQRISIVREKKLCFKCMKPNHRASNCARPSKFYHCKRRHPTALCRDQCKAENGINTPGISYSEEKQNTDNGKQSTVLEQQMCNAIQSKETRALLMTTKATIFNPSRPSLSMMGTIFIDPGSHRSFISSSAAKQLELNILSTEECYLSSFGEREPKRYISDRVAIGILCPDRDRFIFNLNALKFLLNELPVLQLNALDNDELQQKKLSLPNESRQPDILLGMDIWHQLNVQPIEQLPSGFTISQSKIGNIISGTGRIELKQPSNVSFVLMVNNDESPKSSKAAQRQKNIQQKEKDELRRHQRNKLLSSIATLRSRRKRESAPSSSKSTVIDLSSDSEGKASDIEIIQNPITVQPANSSSKHSTTPIPEVLQRPTPTRKNSAVAMRPAFSSSKQPKEKAAHPAQTSRTNNNDSN</sequence>
<dbReference type="SUPFAM" id="SSF54695">
    <property type="entry name" value="POZ domain"/>
    <property type="match status" value="1"/>
</dbReference>
<feature type="compositionally biased region" description="Polar residues" evidence="1">
    <location>
        <begin position="1523"/>
        <end position="1540"/>
    </location>
</feature>
<feature type="region of interest" description="Disordered" evidence="1">
    <location>
        <begin position="711"/>
        <end position="751"/>
    </location>
</feature>
<dbReference type="Pfam" id="PF00651">
    <property type="entry name" value="BTB"/>
    <property type="match status" value="1"/>
</dbReference>
<feature type="region of interest" description="Disordered" evidence="1">
    <location>
        <begin position="644"/>
        <end position="673"/>
    </location>
</feature>